<dbReference type="InterPro" id="IPR020472">
    <property type="entry name" value="WD40_PAC1"/>
</dbReference>
<feature type="repeat" description="WD" evidence="3">
    <location>
        <begin position="310"/>
        <end position="356"/>
    </location>
</feature>
<dbReference type="STRING" id="1043003.A0A074VNQ6"/>
<dbReference type="Gene3D" id="2.130.10.10">
    <property type="entry name" value="YVTN repeat-like/Quinoprotein amine dehydrogenase"/>
    <property type="match status" value="2"/>
</dbReference>
<proteinExistence type="predicted"/>
<dbReference type="Proteomes" id="UP000030672">
    <property type="component" value="Unassembled WGS sequence"/>
</dbReference>
<dbReference type="InterPro" id="IPR015943">
    <property type="entry name" value="WD40/YVTN_repeat-like_dom_sf"/>
</dbReference>
<sequence>MLQSDADKYFQTSDSVAEQKRREAKASNKNGNPVALTSKILAVHADPQDPDAVYIAEAAGSARRVVLETGDKSTVYTGAFAPLTSITILRSSSTDPILFAACWDKTIHSWDLKTRKPLRRYTGHSDFVKCVLVTELSGTPVLMSGSADSSIIVWNVETGKKIHTLKGHARAVLDLALDPAATSKDELCLFSADTVRDIRSWKIALDSASEVLAAPLRPHETSVNRLCFEDSLVVDADDADADADLWTASSDKTAQRLVRSRDWATDTTLAHPDFVRDIVIDQQAGWVVTACRDEEVRVWNSASGELACVFSGHFNEVTGLALLPPTQGSRASRVVSVSIDGTLRVWSLDPAEIKKAKEEYERQQNGIEVEEEPEVKKESMLTAEEEAELAELMDSDDE</sequence>
<accession>A0A074VNQ6</accession>
<evidence type="ECO:0000256" key="1">
    <source>
        <dbReference type="ARBA" id="ARBA00022574"/>
    </source>
</evidence>
<dbReference type="AlphaFoldDB" id="A0A074VNQ6"/>
<dbReference type="SUPFAM" id="SSF50978">
    <property type="entry name" value="WD40 repeat-like"/>
    <property type="match status" value="1"/>
</dbReference>
<evidence type="ECO:0000313" key="5">
    <source>
        <dbReference type="EMBL" id="KEQ60734.1"/>
    </source>
</evidence>
<dbReference type="SMART" id="SM00320">
    <property type="entry name" value="WD40"/>
    <property type="match status" value="5"/>
</dbReference>
<dbReference type="Pfam" id="PF00400">
    <property type="entry name" value="WD40"/>
    <property type="match status" value="4"/>
</dbReference>
<feature type="compositionally biased region" description="Basic and acidic residues" evidence="4">
    <location>
        <begin position="17"/>
        <end position="26"/>
    </location>
</feature>
<dbReference type="PROSITE" id="PS50294">
    <property type="entry name" value="WD_REPEATS_REGION"/>
    <property type="match status" value="1"/>
</dbReference>
<feature type="region of interest" description="Disordered" evidence="4">
    <location>
        <begin position="359"/>
        <end position="398"/>
    </location>
</feature>
<dbReference type="PRINTS" id="PR00320">
    <property type="entry name" value="GPROTEINBRPT"/>
</dbReference>
<feature type="repeat" description="WD" evidence="3">
    <location>
        <begin position="268"/>
        <end position="309"/>
    </location>
</feature>
<dbReference type="CDD" id="cd00200">
    <property type="entry name" value="WD40"/>
    <property type="match status" value="1"/>
</dbReference>
<dbReference type="FunFam" id="2.130.10.10:FF:001196">
    <property type="entry name" value="WD repeat protein (AFU_orthologue AFUA_1G12380)"/>
    <property type="match status" value="1"/>
</dbReference>
<dbReference type="PANTHER" id="PTHR19848">
    <property type="entry name" value="WD40 REPEAT PROTEIN"/>
    <property type="match status" value="1"/>
</dbReference>
<dbReference type="InterPro" id="IPR001680">
    <property type="entry name" value="WD40_rpt"/>
</dbReference>
<feature type="repeat" description="WD" evidence="3">
    <location>
        <begin position="121"/>
        <end position="164"/>
    </location>
</feature>
<evidence type="ECO:0000256" key="3">
    <source>
        <dbReference type="PROSITE-ProRule" id="PRU00221"/>
    </source>
</evidence>
<protein>
    <submittedName>
        <fullName evidence="5">WD domain-containing protein</fullName>
    </submittedName>
</protein>
<dbReference type="PROSITE" id="PS00678">
    <property type="entry name" value="WD_REPEATS_1"/>
    <property type="match status" value="1"/>
</dbReference>
<keyword evidence="2" id="KW-0677">Repeat</keyword>
<organism evidence="5 6">
    <name type="scientific">Aureobasidium melanogenum (strain CBS 110374)</name>
    <name type="common">Aureobasidium pullulans var. melanogenum</name>
    <dbReference type="NCBI Taxonomy" id="1043003"/>
    <lineage>
        <taxon>Eukaryota</taxon>
        <taxon>Fungi</taxon>
        <taxon>Dikarya</taxon>
        <taxon>Ascomycota</taxon>
        <taxon>Pezizomycotina</taxon>
        <taxon>Dothideomycetes</taxon>
        <taxon>Dothideomycetidae</taxon>
        <taxon>Dothideales</taxon>
        <taxon>Saccotheciaceae</taxon>
        <taxon>Aureobasidium</taxon>
    </lineage>
</organism>
<gene>
    <name evidence="5" type="ORF">M437DRAFT_77099</name>
</gene>
<dbReference type="RefSeq" id="XP_040877757.1">
    <property type="nucleotide sequence ID" value="XM_041026740.1"/>
</dbReference>
<dbReference type="PANTHER" id="PTHR19848:SF8">
    <property type="entry name" value="F-BOX AND WD REPEAT DOMAIN CONTAINING 7"/>
    <property type="match status" value="1"/>
</dbReference>
<name>A0A074VNQ6_AURM1</name>
<dbReference type="EMBL" id="KL584841">
    <property type="protein sequence ID" value="KEQ60734.1"/>
    <property type="molecule type" value="Genomic_DNA"/>
</dbReference>
<keyword evidence="1 3" id="KW-0853">WD repeat</keyword>
<keyword evidence="6" id="KW-1185">Reference proteome</keyword>
<feature type="region of interest" description="Disordered" evidence="4">
    <location>
        <begin position="1"/>
        <end position="31"/>
    </location>
</feature>
<dbReference type="GeneID" id="63920113"/>
<dbReference type="InterPro" id="IPR019775">
    <property type="entry name" value="WD40_repeat_CS"/>
</dbReference>
<dbReference type="PROSITE" id="PS50082">
    <property type="entry name" value="WD_REPEATS_2"/>
    <property type="match status" value="3"/>
</dbReference>
<evidence type="ECO:0000256" key="4">
    <source>
        <dbReference type="SAM" id="MobiDB-lite"/>
    </source>
</evidence>
<feature type="compositionally biased region" description="Acidic residues" evidence="4">
    <location>
        <begin position="383"/>
        <end position="398"/>
    </location>
</feature>
<evidence type="ECO:0000313" key="6">
    <source>
        <dbReference type="Proteomes" id="UP000030672"/>
    </source>
</evidence>
<dbReference type="InterPro" id="IPR036322">
    <property type="entry name" value="WD40_repeat_dom_sf"/>
</dbReference>
<reference evidence="5 6" key="1">
    <citation type="journal article" date="2014" name="BMC Genomics">
        <title>Genome sequencing of four Aureobasidium pullulans varieties: biotechnological potential, stress tolerance, and description of new species.</title>
        <authorList>
            <person name="Gostin Ar C."/>
            <person name="Ohm R.A."/>
            <person name="Kogej T."/>
            <person name="Sonjak S."/>
            <person name="Turk M."/>
            <person name="Zajc J."/>
            <person name="Zalar P."/>
            <person name="Grube M."/>
            <person name="Sun H."/>
            <person name="Han J."/>
            <person name="Sharma A."/>
            <person name="Chiniquy J."/>
            <person name="Ngan C.Y."/>
            <person name="Lipzen A."/>
            <person name="Barry K."/>
            <person name="Grigoriev I.V."/>
            <person name="Gunde-Cimerman N."/>
        </authorList>
    </citation>
    <scope>NUCLEOTIDE SEQUENCE [LARGE SCALE GENOMIC DNA]</scope>
    <source>
        <strain evidence="5 6">CBS 110374</strain>
    </source>
</reference>
<evidence type="ECO:0000256" key="2">
    <source>
        <dbReference type="ARBA" id="ARBA00022737"/>
    </source>
</evidence>
<dbReference type="HOGENOM" id="CLU_000288_57_4_1"/>